<dbReference type="Proteomes" id="UP000199086">
    <property type="component" value="Unassembled WGS sequence"/>
</dbReference>
<dbReference type="OrthoDB" id="1637728at2"/>
<evidence type="ECO:0000313" key="1">
    <source>
        <dbReference type="EMBL" id="SDC06274.1"/>
    </source>
</evidence>
<accession>A0A1G6IIJ2</accession>
<keyword evidence="2" id="KW-1185">Reference proteome</keyword>
<dbReference type="InterPro" id="IPR029063">
    <property type="entry name" value="SAM-dependent_MTases_sf"/>
</dbReference>
<gene>
    <name evidence="1" type="ORF">GA0111570_1179</name>
</gene>
<dbReference type="STRING" id="1577474.GA0111570_1179"/>
<protein>
    <recommendedName>
        <fullName evidence="3">RNA methylase family UPF0020</fullName>
    </recommendedName>
</protein>
<dbReference type="Gene3D" id="3.40.50.150">
    <property type="entry name" value="Vaccinia Virus protein VP39"/>
    <property type="match status" value="1"/>
</dbReference>
<dbReference type="EMBL" id="FMYF01000017">
    <property type="protein sequence ID" value="SDC06274.1"/>
    <property type="molecule type" value="Genomic_DNA"/>
</dbReference>
<name>A0A1G6IIJ2_9ACTN</name>
<dbReference type="SUPFAM" id="SSF53335">
    <property type="entry name" value="S-adenosyl-L-methionine-dependent methyltransferases"/>
    <property type="match status" value="1"/>
</dbReference>
<evidence type="ECO:0000313" key="2">
    <source>
        <dbReference type="Proteomes" id="UP000199086"/>
    </source>
</evidence>
<dbReference type="AlphaFoldDB" id="A0A1G6IIJ2"/>
<dbReference type="RefSeq" id="WP_092613791.1">
    <property type="nucleotide sequence ID" value="NZ_FMYF01000017.1"/>
</dbReference>
<evidence type="ECO:0008006" key="3">
    <source>
        <dbReference type="Google" id="ProtNLM"/>
    </source>
</evidence>
<reference evidence="1 2" key="1">
    <citation type="submission" date="2016-06" db="EMBL/GenBank/DDBJ databases">
        <authorList>
            <person name="Olsen C.W."/>
            <person name="Carey S."/>
            <person name="Hinshaw L."/>
            <person name="Karasin A.I."/>
        </authorList>
    </citation>
    <scope>NUCLEOTIDE SEQUENCE [LARGE SCALE GENOMIC DNA]</scope>
    <source>
        <strain evidence="1 2">LZ-22</strain>
    </source>
</reference>
<proteinExistence type="predicted"/>
<sequence>MRLLMLTNPGANRVYAAQAATMAAAELSVCAPGATEVEPRTVAGVEYLGFSSEALEGSEEEQAAALHQIGRQSTFLALFEDRTDGLLRPIEVADPDYFEDDLVTIPKYPGKTNEQFTRLLLNVTLAAMERPLDERSTVLDPLAGRGTTLTTAWSAGLNAAGVEVDEKAVEQMAAFLKTYLRRGHFKHKADTVPVRREGKSIGRKFEATVHLGERDLTMGVFTGDTRSSAKLWGKKRFDAVVTDAPYGIVHGSRSDVVGTTGKRDRSPAGLLKGSVGVWARQLKDGGALGLSWNTHGLRREDLVEIVEEAGLVVKDDGPWLGFSHRVDASIQRDVLVAVKPAGDASEAAADH</sequence>
<organism evidence="1 2">
    <name type="scientific">Raineyella antarctica</name>
    <dbReference type="NCBI Taxonomy" id="1577474"/>
    <lineage>
        <taxon>Bacteria</taxon>
        <taxon>Bacillati</taxon>
        <taxon>Actinomycetota</taxon>
        <taxon>Actinomycetes</taxon>
        <taxon>Propionibacteriales</taxon>
        <taxon>Propionibacteriaceae</taxon>
        <taxon>Raineyella</taxon>
    </lineage>
</organism>